<keyword evidence="1" id="KW-0812">Transmembrane</keyword>
<accession>A0A6V7H083</accession>
<comment type="caution">
    <text evidence="2">The sequence shown here is derived from an EMBL/GenBank/DDBJ whole genome shotgun (WGS) entry which is preliminary data.</text>
</comment>
<feature type="non-terminal residue" evidence="2">
    <location>
        <position position="1"/>
    </location>
</feature>
<dbReference type="AlphaFoldDB" id="A0A6V7H083"/>
<evidence type="ECO:0000313" key="2">
    <source>
        <dbReference type="EMBL" id="CAD1472246.1"/>
    </source>
</evidence>
<organism evidence="2 3">
    <name type="scientific">Heterotrigona itama</name>
    <dbReference type="NCBI Taxonomy" id="395501"/>
    <lineage>
        <taxon>Eukaryota</taxon>
        <taxon>Metazoa</taxon>
        <taxon>Ecdysozoa</taxon>
        <taxon>Arthropoda</taxon>
        <taxon>Hexapoda</taxon>
        <taxon>Insecta</taxon>
        <taxon>Pterygota</taxon>
        <taxon>Neoptera</taxon>
        <taxon>Endopterygota</taxon>
        <taxon>Hymenoptera</taxon>
        <taxon>Apocrita</taxon>
        <taxon>Aculeata</taxon>
        <taxon>Apoidea</taxon>
        <taxon>Anthophila</taxon>
        <taxon>Apidae</taxon>
        <taxon>Heterotrigona</taxon>
    </lineage>
</organism>
<proteinExistence type="predicted"/>
<sequence length="159" mass="18058">TCVLKIKRNKRVLRFQWIHWILNWIIAYGNKSTPTISLSILRKYRPATKIIPLIPYNGHSTKALVLNKFDSLVPQRTLPSNSTSRNAHKMVAYVALIFFRGLLSKMALLHTAFYFLVKWKFIAALALHPSSVRKSTTVLLVAMSKLLLTIVGLDLSPNS</sequence>
<keyword evidence="1" id="KW-0472">Membrane</keyword>
<keyword evidence="1" id="KW-1133">Transmembrane helix</keyword>
<feature type="transmembrane region" description="Helical" evidence="1">
    <location>
        <begin position="90"/>
        <end position="117"/>
    </location>
</feature>
<reference evidence="2" key="1">
    <citation type="submission" date="2020-07" db="EMBL/GenBank/DDBJ databases">
        <authorList>
            <person name="Nazaruddin N."/>
        </authorList>
    </citation>
    <scope>NUCLEOTIDE SEQUENCE</scope>
</reference>
<protein>
    <submittedName>
        <fullName evidence="2">Uncharacterized protein</fullName>
    </submittedName>
</protein>
<gene>
    <name evidence="2" type="ORF">MHI_LOCUS267694</name>
</gene>
<feature type="non-terminal residue" evidence="2">
    <location>
        <position position="159"/>
    </location>
</feature>
<evidence type="ECO:0000256" key="1">
    <source>
        <dbReference type="SAM" id="Phobius"/>
    </source>
</evidence>
<dbReference type="EMBL" id="CAJDYZ010005137">
    <property type="protein sequence ID" value="CAD1472246.1"/>
    <property type="molecule type" value="Genomic_DNA"/>
</dbReference>
<name>A0A6V7H083_9HYME</name>
<keyword evidence="3" id="KW-1185">Reference proteome</keyword>
<dbReference type="Proteomes" id="UP000752696">
    <property type="component" value="Unassembled WGS sequence"/>
</dbReference>
<evidence type="ECO:0000313" key="3">
    <source>
        <dbReference type="Proteomes" id="UP000752696"/>
    </source>
</evidence>